<sequence length="108" mass="12558">MYCSYSTFSLFFNICFITLPSPRQQHIYRLHEGTLNITHIVITQHNENLTSTAFTHCVRHSGTRRINHGDETQEAELHSGEVRVVAVEVAEAWKRREISEVIVHNRLK</sequence>
<proteinExistence type="predicted"/>
<dbReference type="Proteomes" id="UP000265160">
    <property type="component" value="LG18"/>
</dbReference>
<protein>
    <submittedName>
        <fullName evidence="1">Uncharacterized protein</fullName>
    </submittedName>
</protein>
<evidence type="ECO:0000313" key="2">
    <source>
        <dbReference type="Proteomes" id="UP000265160"/>
    </source>
</evidence>
<reference evidence="1" key="2">
    <citation type="submission" date="2025-08" db="UniProtKB">
        <authorList>
            <consortium name="Ensembl"/>
        </authorList>
    </citation>
    <scope>IDENTIFICATION</scope>
</reference>
<reference evidence="1 2" key="1">
    <citation type="journal article" date="2014" name="Nature">
        <title>The genomic substrate for adaptive radiation in African cichlid fish.</title>
        <authorList>
            <person name="Brawand D."/>
            <person name="Wagner C.E."/>
            <person name="Li Y.I."/>
            <person name="Malinsky M."/>
            <person name="Keller I."/>
            <person name="Fan S."/>
            <person name="Simakov O."/>
            <person name="Ng A.Y."/>
            <person name="Lim Z.W."/>
            <person name="Bezault E."/>
            <person name="Turner-Maier J."/>
            <person name="Johnson J."/>
            <person name="Alcazar R."/>
            <person name="Noh H.J."/>
            <person name="Russell P."/>
            <person name="Aken B."/>
            <person name="Alfoldi J."/>
            <person name="Amemiya C."/>
            <person name="Azzouzi N."/>
            <person name="Baroiller J.F."/>
            <person name="Barloy-Hubler F."/>
            <person name="Berlin A."/>
            <person name="Bloomquist R."/>
            <person name="Carleton K.L."/>
            <person name="Conte M.A."/>
            <person name="D'Cotta H."/>
            <person name="Eshel O."/>
            <person name="Gaffney L."/>
            <person name="Galibert F."/>
            <person name="Gante H.F."/>
            <person name="Gnerre S."/>
            <person name="Greuter L."/>
            <person name="Guyon R."/>
            <person name="Haddad N.S."/>
            <person name="Haerty W."/>
            <person name="Harris R.M."/>
            <person name="Hofmann H.A."/>
            <person name="Hourlier T."/>
            <person name="Hulata G."/>
            <person name="Jaffe D.B."/>
            <person name="Lara M."/>
            <person name="Lee A.P."/>
            <person name="MacCallum I."/>
            <person name="Mwaiko S."/>
            <person name="Nikaido M."/>
            <person name="Nishihara H."/>
            <person name="Ozouf-Costaz C."/>
            <person name="Penman D.J."/>
            <person name="Przybylski D."/>
            <person name="Rakotomanga M."/>
            <person name="Renn S.C.P."/>
            <person name="Ribeiro F.J."/>
            <person name="Ron M."/>
            <person name="Salzburger W."/>
            <person name="Sanchez-Pulido L."/>
            <person name="Santos M.E."/>
            <person name="Searle S."/>
            <person name="Sharpe T."/>
            <person name="Swofford R."/>
            <person name="Tan F.J."/>
            <person name="Williams L."/>
            <person name="Young S."/>
            <person name="Yin S."/>
            <person name="Okada N."/>
            <person name="Kocher T.D."/>
            <person name="Miska E.A."/>
            <person name="Lander E.S."/>
            <person name="Venkatesh B."/>
            <person name="Fernald R.D."/>
            <person name="Meyer A."/>
            <person name="Ponting C.P."/>
            <person name="Streelman J.T."/>
            <person name="Lindblad-Toh K."/>
            <person name="Seehausen O."/>
            <person name="Di Palma F."/>
        </authorList>
    </citation>
    <scope>NUCLEOTIDE SEQUENCE</scope>
</reference>
<evidence type="ECO:0000313" key="1">
    <source>
        <dbReference type="Ensembl" id="ENSMZEP00005032352.1"/>
    </source>
</evidence>
<dbReference type="AlphaFoldDB" id="A0A3P9DDW6"/>
<organism evidence="1 2">
    <name type="scientific">Maylandia zebra</name>
    <name type="common">zebra mbuna</name>
    <dbReference type="NCBI Taxonomy" id="106582"/>
    <lineage>
        <taxon>Eukaryota</taxon>
        <taxon>Metazoa</taxon>
        <taxon>Chordata</taxon>
        <taxon>Craniata</taxon>
        <taxon>Vertebrata</taxon>
        <taxon>Euteleostomi</taxon>
        <taxon>Actinopterygii</taxon>
        <taxon>Neopterygii</taxon>
        <taxon>Teleostei</taxon>
        <taxon>Neoteleostei</taxon>
        <taxon>Acanthomorphata</taxon>
        <taxon>Ovalentaria</taxon>
        <taxon>Cichlomorphae</taxon>
        <taxon>Cichliformes</taxon>
        <taxon>Cichlidae</taxon>
        <taxon>African cichlids</taxon>
        <taxon>Pseudocrenilabrinae</taxon>
        <taxon>Haplochromini</taxon>
        <taxon>Maylandia</taxon>
        <taxon>Maylandia zebra complex</taxon>
    </lineage>
</organism>
<name>A0A3P9DDW6_9CICH</name>
<keyword evidence="2" id="KW-1185">Reference proteome</keyword>
<accession>A0A3P9DDW6</accession>
<dbReference type="Ensembl" id="ENSMZET00005033396.1">
    <property type="protein sequence ID" value="ENSMZEP00005032352.1"/>
    <property type="gene ID" value="ENSMZEG00005024103.1"/>
</dbReference>
<reference evidence="1" key="3">
    <citation type="submission" date="2025-09" db="UniProtKB">
        <authorList>
            <consortium name="Ensembl"/>
        </authorList>
    </citation>
    <scope>IDENTIFICATION</scope>
</reference>
<dbReference type="GeneTree" id="ENSGT00940000177717"/>